<proteinExistence type="predicted"/>
<dbReference type="Proteomes" id="UP000240490">
    <property type="component" value="Unassembled WGS sequence"/>
</dbReference>
<name>A0A2R6AZX3_9ARCH</name>
<evidence type="ECO:0000313" key="2">
    <source>
        <dbReference type="EMBL" id="PSN91906.1"/>
    </source>
</evidence>
<dbReference type="EMBL" id="NEXJ01000035">
    <property type="protein sequence ID" value="PSN91906.1"/>
    <property type="molecule type" value="Genomic_DNA"/>
</dbReference>
<keyword evidence="1" id="KW-1133">Transmembrane helix</keyword>
<reference evidence="2 3" key="1">
    <citation type="submission" date="2017-04" db="EMBL/GenBank/DDBJ databases">
        <title>Novel microbial lineages endemic to geothermal iron-oxide mats fill important gaps in the evolutionary history of Archaea.</title>
        <authorList>
            <person name="Jay Z.J."/>
            <person name="Beam J.P."/>
            <person name="Dlakic M."/>
            <person name="Rusch D.B."/>
            <person name="Kozubal M.A."/>
            <person name="Inskeep W.P."/>
        </authorList>
    </citation>
    <scope>NUCLEOTIDE SEQUENCE [LARGE SCALE GENOMIC DNA]</scope>
    <source>
        <strain evidence="2">ECH_B_SAG-M15</strain>
    </source>
</reference>
<keyword evidence="1" id="KW-0812">Transmembrane</keyword>
<feature type="transmembrane region" description="Helical" evidence="1">
    <location>
        <begin position="39"/>
        <end position="57"/>
    </location>
</feature>
<evidence type="ECO:0000256" key="1">
    <source>
        <dbReference type="SAM" id="Phobius"/>
    </source>
</evidence>
<evidence type="ECO:0000313" key="3">
    <source>
        <dbReference type="Proteomes" id="UP000240490"/>
    </source>
</evidence>
<comment type="caution">
    <text evidence="2">The sequence shown here is derived from an EMBL/GenBank/DDBJ whole genome shotgun (WGS) entry which is preliminary data.</text>
</comment>
<sequence length="63" mass="6860">MKLSMFGAMGLGVLLAALFLAWEEVDLTLHGVGTFGDTVWFTLFSLLAIAIFSILVLRSPDNE</sequence>
<organism evidence="2 3">
    <name type="scientific">Candidatus Marsarchaeota G2 archaeon ECH_B_SAG-M15</name>
    <dbReference type="NCBI Taxonomy" id="1978162"/>
    <lineage>
        <taxon>Archaea</taxon>
        <taxon>Candidatus Marsarchaeota</taxon>
        <taxon>Candidatus Marsarchaeota group 2</taxon>
    </lineage>
</organism>
<gene>
    <name evidence="2" type="ORF">B9Q08_02020</name>
</gene>
<dbReference type="AlphaFoldDB" id="A0A2R6AZX3"/>
<protein>
    <submittedName>
        <fullName evidence="2">Uncharacterized protein</fullName>
    </submittedName>
</protein>
<accession>A0A2R6AZX3</accession>
<keyword evidence="1" id="KW-0472">Membrane</keyword>